<sequence length="266" mass="30446">MPRYPSLQIQQVLFNSSTSRSAFRMVGQIPGESKDFKAGSEMPKINENALTVYSMRFCPYAERARLVLNVKHVPYDVINIDLKSKPEWFLKRNPLGKVPTIEEPGKRPLFESLIVAEYLDDQYKGDKKILPADHHERALQKVMIELVTQKVNTPLMAMVYKNESADKLLKGLEEVDQMLTGDFFAGKTMGFVDLMVWPWFERLESIAEGSSEAFKFEESRYPKIKAWMDRMLADPDVKATTYSKDDFVAFSKSVKEGKQNGNIGLE</sequence>
<dbReference type="PANTHER" id="PTHR43968:SF6">
    <property type="entry name" value="GLUTATHIONE S-TRANSFERASE OMEGA"/>
    <property type="match status" value="1"/>
</dbReference>
<keyword evidence="2 3" id="KW-0560">Oxidoreductase</keyword>
<evidence type="ECO:0000259" key="5">
    <source>
        <dbReference type="PROSITE" id="PS50405"/>
    </source>
</evidence>
<name>A0A1D1USR7_RAMVA</name>
<comment type="similarity">
    <text evidence="1 3">Belongs to the GST superfamily. Omega family.</text>
</comment>
<dbReference type="GO" id="GO:0045174">
    <property type="term" value="F:glutathione dehydrogenase (ascorbate) activity"/>
    <property type="evidence" value="ECO:0007669"/>
    <property type="project" value="UniProtKB-UniRule"/>
</dbReference>
<evidence type="ECO:0000313" key="7">
    <source>
        <dbReference type="Proteomes" id="UP000186922"/>
    </source>
</evidence>
<dbReference type="FunFam" id="3.40.30.10:FF:000123">
    <property type="entry name" value="Glutathione transferase o1"/>
    <property type="match status" value="1"/>
</dbReference>
<dbReference type="PROSITE" id="PS50404">
    <property type="entry name" value="GST_NTER"/>
    <property type="match status" value="1"/>
</dbReference>
<evidence type="ECO:0000256" key="2">
    <source>
        <dbReference type="ARBA" id="ARBA00023002"/>
    </source>
</evidence>
<feature type="domain" description="GST C-terminal" evidence="5">
    <location>
        <begin position="133"/>
        <end position="250"/>
    </location>
</feature>
<dbReference type="EC" id="1.8.5.1" evidence="3"/>
<dbReference type="Proteomes" id="UP000186922">
    <property type="component" value="Unassembled WGS sequence"/>
</dbReference>
<dbReference type="InterPro" id="IPR040079">
    <property type="entry name" value="Glutathione_S-Trfase"/>
</dbReference>
<dbReference type="EMBL" id="BDGG01000002">
    <property type="protein sequence ID" value="GAU92719.1"/>
    <property type="molecule type" value="Genomic_DNA"/>
</dbReference>
<dbReference type="SFLD" id="SFLDG00358">
    <property type="entry name" value="Main_(cytGST)"/>
    <property type="match status" value="1"/>
</dbReference>
<accession>A0A1D1USR7</accession>
<proteinExistence type="inferred from homology"/>
<dbReference type="FunFam" id="1.20.1050.10:FF:000009">
    <property type="entry name" value="Glutathione S-transferase omega-1"/>
    <property type="match status" value="1"/>
</dbReference>
<dbReference type="Pfam" id="PF13410">
    <property type="entry name" value="GST_C_2"/>
    <property type="match status" value="1"/>
</dbReference>
<dbReference type="Pfam" id="PF13417">
    <property type="entry name" value="GST_N_3"/>
    <property type="match status" value="1"/>
</dbReference>
<keyword evidence="3" id="KW-0808">Transferase</keyword>
<dbReference type="GO" id="GO:0006749">
    <property type="term" value="P:glutathione metabolic process"/>
    <property type="evidence" value="ECO:0007669"/>
    <property type="project" value="UniProtKB-UniRule"/>
</dbReference>
<dbReference type="EC" id="2.5.1.18" evidence="3"/>
<comment type="function">
    <text evidence="3">Exhibits glutathione-dependent thiol transferase activity. Has high dehydroascorbate reductase activity and may contribute to the recycling of ascorbic acid. Participates in the biotransformation of inorganic arsenic and reduces monomethylarsonic acid (MMA).</text>
</comment>
<dbReference type="AlphaFoldDB" id="A0A1D1USR7"/>
<comment type="catalytic activity">
    <reaction evidence="3">
        <text>L-dehydroascorbate + 2 glutathione = glutathione disulfide + L-ascorbate</text>
        <dbReference type="Rhea" id="RHEA:24424"/>
        <dbReference type="ChEBI" id="CHEBI:38290"/>
        <dbReference type="ChEBI" id="CHEBI:57925"/>
        <dbReference type="ChEBI" id="CHEBI:58297"/>
        <dbReference type="ChEBI" id="CHEBI:58539"/>
        <dbReference type="EC" id="1.8.5.1"/>
    </reaction>
</comment>
<dbReference type="STRING" id="947166.A0A1D1USR7"/>
<dbReference type="GO" id="GO:0005737">
    <property type="term" value="C:cytoplasm"/>
    <property type="evidence" value="ECO:0007669"/>
    <property type="project" value="InterPro"/>
</dbReference>
<evidence type="ECO:0000313" key="6">
    <source>
        <dbReference type="EMBL" id="GAU92719.1"/>
    </source>
</evidence>
<dbReference type="InterPro" id="IPR005442">
    <property type="entry name" value="GST_omega"/>
</dbReference>
<evidence type="ECO:0000259" key="4">
    <source>
        <dbReference type="PROSITE" id="PS50404"/>
    </source>
</evidence>
<protein>
    <recommendedName>
        <fullName evidence="3">Glutathione S-transferase omega</fullName>
        <shortName evidence="3">GSTO</shortName>
        <ecNumber evidence="3">1.20.4.2</ecNumber>
        <ecNumber evidence="3">1.8.5.1</ecNumber>
        <ecNumber evidence="3">2.5.1.18</ecNumber>
    </recommendedName>
    <alternativeName>
        <fullName evidence="3">Glutathione-dependent dehydroascorbate reductase</fullName>
    </alternativeName>
    <alternativeName>
        <fullName evidence="3">Monomethylarsonic acid reductase</fullName>
    </alternativeName>
</protein>
<dbReference type="PRINTS" id="PR01625">
    <property type="entry name" value="GSTRNSFRASEO"/>
</dbReference>
<dbReference type="InterPro" id="IPR036249">
    <property type="entry name" value="Thioredoxin-like_sf"/>
</dbReference>
<dbReference type="SUPFAM" id="SSF47616">
    <property type="entry name" value="GST C-terminal domain-like"/>
    <property type="match status" value="1"/>
</dbReference>
<evidence type="ECO:0000256" key="1">
    <source>
        <dbReference type="ARBA" id="ARBA00011067"/>
    </source>
</evidence>
<comment type="caution">
    <text evidence="6">The sequence shown here is derived from an EMBL/GenBank/DDBJ whole genome shotgun (WGS) entry which is preliminary data.</text>
</comment>
<comment type="catalytic activity">
    <reaction evidence="3">
        <text>RX + glutathione = an S-substituted glutathione + a halide anion + H(+)</text>
        <dbReference type="Rhea" id="RHEA:16437"/>
        <dbReference type="ChEBI" id="CHEBI:15378"/>
        <dbReference type="ChEBI" id="CHEBI:16042"/>
        <dbReference type="ChEBI" id="CHEBI:17792"/>
        <dbReference type="ChEBI" id="CHEBI:57925"/>
        <dbReference type="ChEBI" id="CHEBI:90779"/>
        <dbReference type="EC" id="2.5.1.18"/>
    </reaction>
</comment>
<dbReference type="SFLD" id="SFLDS00019">
    <property type="entry name" value="Glutathione_Transferase_(cytos"/>
    <property type="match status" value="1"/>
</dbReference>
<reference evidence="6 7" key="1">
    <citation type="journal article" date="2016" name="Nat. Commun.">
        <title>Extremotolerant tardigrade genome and improved radiotolerance of human cultured cells by tardigrade-unique protein.</title>
        <authorList>
            <person name="Hashimoto T."/>
            <person name="Horikawa D.D."/>
            <person name="Saito Y."/>
            <person name="Kuwahara H."/>
            <person name="Kozuka-Hata H."/>
            <person name="Shin-I T."/>
            <person name="Minakuchi Y."/>
            <person name="Ohishi K."/>
            <person name="Motoyama A."/>
            <person name="Aizu T."/>
            <person name="Enomoto A."/>
            <person name="Kondo K."/>
            <person name="Tanaka S."/>
            <person name="Hara Y."/>
            <person name="Koshikawa S."/>
            <person name="Sagara H."/>
            <person name="Miura T."/>
            <person name="Yokobori S."/>
            <person name="Miyagawa K."/>
            <person name="Suzuki Y."/>
            <person name="Kubo T."/>
            <person name="Oyama M."/>
            <person name="Kohara Y."/>
            <person name="Fujiyama A."/>
            <person name="Arakawa K."/>
            <person name="Katayama T."/>
            <person name="Toyoda A."/>
            <person name="Kunieda T."/>
        </authorList>
    </citation>
    <scope>NUCLEOTIDE SEQUENCE [LARGE SCALE GENOMIC DNA]</scope>
    <source>
        <strain evidence="6 7">YOKOZUNA-1</strain>
    </source>
</reference>
<dbReference type="InterPro" id="IPR036282">
    <property type="entry name" value="Glutathione-S-Trfase_C_sf"/>
</dbReference>
<dbReference type="InterPro" id="IPR004045">
    <property type="entry name" value="Glutathione_S-Trfase_N"/>
</dbReference>
<dbReference type="Gene3D" id="1.20.1050.10">
    <property type="match status" value="1"/>
</dbReference>
<comment type="catalytic activity">
    <reaction evidence="3">
        <text>methylarsonate + 2 glutathione + H(+) = methylarsonous acid + glutathione disulfide + H2O</text>
        <dbReference type="Rhea" id="RHEA:15969"/>
        <dbReference type="ChEBI" id="CHEBI:15377"/>
        <dbReference type="ChEBI" id="CHEBI:15378"/>
        <dbReference type="ChEBI" id="CHEBI:17826"/>
        <dbReference type="ChEBI" id="CHEBI:33409"/>
        <dbReference type="ChEBI" id="CHEBI:57925"/>
        <dbReference type="ChEBI" id="CHEBI:58297"/>
        <dbReference type="EC" id="1.20.4.2"/>
    </reaction>
</comment>
<dbReference type="Gene3D" id="3.40.30.10">
    <property type="entry name" value="Glutaredoxin"/>
    <property type="match status" value="1"/>
</dbReference>
<dbReference type="EC" id="1.20.4.2" evidence="3"/>
<dbReference type="GO" id="GO:0004364">
    <property type="term" value="F:glutathione transferase activity"/>
    <property type="evidence" value="ECO:0007669"/>
    <property type="project" value="UniProtKB-UniRule"/>
</dbReference>
<dbReference type="InterPro" id="IPR010987">
    <property type="entry name" value="Glutathione-S-Trfase_C-like"/>
</dbReference>
<dbReference type="PROSITE" id="PS50405">
    <property type="entry name" value="GST_CTER"/>
    <property type="match status" value="1"/>
</dbReference>
<dbReference type="PANTHER" id="PTHR43968">
    <property type="match status" value="1"/>
</dbReference>
<gene>
    <name evidence="6" type="primary">RvY_04766-1</name>
    <name evidence="6" type="synonym">RvY_04766.1</name>
    <name evidence="6" type="ORF">RvY_04766</name>
</gene>
<evidence type="ECO:0000256" key="3">
    <source>
        <dbReference type="RuleBase" id="RU368071"/>
    </source>
</evidence>
<feature type="domain" description="GST N-terminal" evidence="4">
    <location>
        <begin position="48"/>
        <end position="127"/>
    </location>
</feature>
<organism evidence="6 7">
    <name type="scientific">Ramazzottius varieornatus</name>
    <name type="common">Water bear</name>
    <name type="synonym">Tardigrade</name>
    <dbReference type="NCBI Taxonomy" id="947166"/>
    <lineage>
        <taxon>Eukaryota</taxon>
        <taxon>Metazoa</taxon>
        <taxon>Ecdysozoa</taxon>
        <taxon>Tardigrada</taxon>
        <taxon>Eutardigrada</taxon>
        <taxon>Parachela</taxon>
        <taxon>Hypsibioidea</taxon>
        <taxon>Ramazzottiidae</taxon>
        <taxon>Ramazzottius</taxon>
    </lineage>
</organism>
<keyword evidence="7" id="KW-1185">Reference proteome</keyword>
<dbReference type="SUPFAM" id="SSF52833">
    <property type="entry name" value="Thioredoxin-like"/>
    <property type="match status" value="1"/>
</dbReference>
<dbReference type="OrthoDB" id="4951845at2759"/>
<dbReference type="InterPro" id="IPR050983">
    <property type="entry name" value="GST_Omega/HSP26"/>
</dbReference>
<dbReference type="GO" id="GO:0050610">
    <property type="term" value="F:methylarsonate reductase activity"/>
    <property type="evidence" value="ECO:0007669"/>
    <property type="project" value="UniProtKB-UniRule"/>
</dbReference>